<dbReference type="InterPro" id="IPR033992">
    <property type="entry name" value="NKR-like_CTLD"/>
</dbReference>
<dbReference type="PROSITE" id="PS50041">
    <property type="entry name" value="C_TYPE_LECTIN_2"/>
    <property type="match status" value="1"/>
</dbReference>
<keyword evidence="6" id="KW-1133">Transmembrane helix</keyword>
<reference evidence="8" key="2">
    <citation type="submission" date="2025-09" db="UniProtKB">
        <authorList>
            <consortium name="Ensembl"/>
        </authorList>
    </citation>
    <scope>IDENTIFICATION</scope>
</reference>
<accession>A0A2K6BDV4</accession>
<name>A0A2K6BDV4_MACNE</name>
<dbReference type="GO" id="GO:0030246">
    <property type="term" value="F:carbohydrate binding"/>
    <property type="evidence" value="ECO:0007669"/>
    <property type="project" value="UniProtKB-KW"/>
</dbReference>
<dbReference type="GO" id="GO:0042802">
    <property type="term" value="F:identical protein binding"/>
    <property type="evidence" value="ECO:0007669"/>
    <property type="project" value="Ensembl"/>
</dbReference>
<dbReference type="AlphaFoldDB" id="A0A2K6BDV4"/>
<dbReference type="GO" id="GO:0051132">
    <property type="term" value="P:NK T cell activation"/>
    <property type="evidence" value="ECO:0007669"/>
    <property type="project" value="Ensembl"/>
</dbReference>
<comment type="subcellular location">
    <subcellularLocation>
        <location evidence="1">Cell membrane</location>
        <topology evidence="1">Single-pass type II membrane protein</topology>
    </subcellularLocation>
</comment>
<keyword evidence="4" id="KW-0735">Signal-anchor</keyword>
<dbReference type="SUPFAM" id="SSF56436">
    <property type="entry name" value="C-type lectin-like"/>
    <property type="match status" value="1"/>
</dbReference>
<feature type="domain" description="C-type lectin" evidence="7">
    <location>
        <begin position="63"/>
        <end position="166"/>
    </location>
</feature>
<dbReference type="InterPro" id="IPR016186">
    <property type="entry name" value="C-type_lectin-like/link_sf"/>
</dbReference>
<keyword evidence="5 6" id="KW-0472">Membrane</keyword>
<evidence type="ECO:0000256" key="3">
    <source>
        <dbReference type="ARBA" id="ARBA00022734"/>
    </source>
</evidence>
<dbReference type="Proteomes" id="UP000233120">
    <property type="component" value="Unassembled WGS sequence"/>
</dbReference>
<keyword evidence="3" id="KW-0430">Lectin</keyword>
<dbReference type="PANTHER" id="PTHR45710">
    <property type="entry name" value="C-TYPE LECTIN DOMAIN-CONTAINING PROTEIN 180"/>
    <property type="match status" value="1"/>
</dbReference>
<reference evidence="8" key="1">
    <citation type="submission" date="2025-08" db="UniProtKB">
        <authorList>
            <consortium name="Ensembl"/>
        </authorList>
    </citation>
    <scope>IDENTIFICATION</scope>
</reference>
<evidence type="ECO:0000256" key="4">
    <source>
        <dbReference type="ARBA" id="ARBA00022968"/>
    </source>
</evidence>
<sequence length="170" mass="19673">MPSFWSQKSPKCLYFYFSGMMTKHKKCFIVGAALIIITNIIAVYVVKLTQDSQSFCPYGWIGFQNKCYYFSKEEGDWNSSKYNCSTQHADLTIIDNTEEMNFLRRYKCSSDHWIGLKMAKNRTGQWVDGAIFTKSFGMRGSEGCAYLSDDGAATARCYTERKWICRKKIH</sequence>
<dbReference type="InterPro" id="IPR050828">
    <property type="entry name" value="C-type_lectin/matrix_domain"/>
</dbReference>
<dbReference type="Pfam" id="PF00059">
    <property type="entry name" value="Lectin_C"/>
    <property type="match status" value="1"/>
</dbReference>
<keyword evidence="9" id="KW-1185">Reference proteome</keyword>
<dbReference type="STRING" id="9545.ENSMNEP00000009577"/>
<evidence type="ECO:0000256" key="5">
    <source>
        <dbReference type="ARBA" id="ARBA00023136"/>
    </source>
</evidence>
<dbReference type="FunFam" id="3.10.100.10:FF:000096">
    <property type="entry name" value="C-type lectin domain family 2 member B"/>
    <property type="match status" value="1"/>
</dbReference>
<proteinExistence type="predicted"/>
<dbReference type="Gene3D" id="3.10.100.10">
    <property type="entry name" value="Mannose-Binding Protein A, subunit A"/>
    <property type="match status" value="1"/>
</dbReference>
<dbReference type="SMART" id="SM00034">
    <property type="entry name" value="CLECT"/>
    <property type="match status" value="1"/>
</dbReference>
<evidence type="ECO:0000256" key="2">
    <source>
        <dbReference type="ARBA" id="ARBA00022692"/>
    </source>
</evidence>
<evidence type="ECO:0000313" key="8">
    <source>
        <dbReference type="Ensembl" id="ENSMNEP00000009577.1"/>
    </source>
</evidence>
<evidence type="ECO:0000256" key="6">
    <source>
        <dbReference type="SAM" id="Phobius"/>
    </source>
</evidence>
<dbReference type="GO" id="GO:0048018">
    <property type="term" value="F:receptor ligand activity"/>
    <property type="evidence" value="ECO:0007669"/>
    <property type="project" value="Ensembl"/>
</dbReference>
<protein>
    <submittedName>
        <fullName evidence="8">C-type lectin domain family 2 member B</fullName>
    </submittedName>
</protein>
<evidence type="ECO:0000259" key="7">
    <source>
        <dbReference type="PROSITE" id="PS50041"/>
    </source>
</evidence>
<dbReference type="PANTHER" id="PTHR45710:SF15">
    <property type="entry name" value="C-TYPE LECTIN DOMAIN FAMILY 2 MEMBER B"/>
    <property type="match status" value="1"/>
</dbReference>
<feature type="transmembrane region" description="Helical" evidence="6">
    <location>
        <begin position="27"/>
        <end position="46"/>
    </location>
</feature>
<dbReference type="InterPro" id="IPR001304">
    <property type="entry name" value="C-type_lectin-like"/>
</dbReference>
<evidence type="ECO:0000313" key="9">
    <source>
        <dbReference type="Proteomes" id="UP000233120"/>
    </source>
</evidence>
<evidence type="ECO:0000256" key="1">
    <source>
        <dbReference type="ARBA" id="ARBA00004401"/>
    </source>
</evidence>
<organism evidence="8 9">
    <name type="scientific">Macaca nemestrina</name>
    <name type="common">Pig-tailed macaque</name>
    <dbReference type="NCBI Taxonomy" id="9545"/>
    <lineage>
        <taxon>Eukaryota</taxon>
        <taxon>Metazoa</taxon>
        <taxon>Chordata</taxon>
        <taxon>Craniata</taxon>
        <taxon>Vertebrata</taxon>
        <taxon>Euteleostomi</taxon>
        <taxon>Mammalia</taxon>
        <taxon>Eutheria</taxon>
        <taxon>Euarchontoglires</taxon>
        <taxon>Primates</taxon>
        <taxon>Haplorrhini</taxon>
        <taxon>Catarrhini</taxon>
        <taxon>Cercopithecidae</taxon>
        <taxon>Cercopithecinae</taxon>
        <taxon>Macaca</taxon>
    </lineage>
</organism>
<keyword evidence="2 6" id="KW-0812">Transmembrane</keyword>
<dbReference type="Ensembl" id="ENSMNET00000033750.1">
    <property type="protein sequence ID" value="ENSMNEP00000009577.1"/>
    <property type="gene ID" value="ENSMNEG00000029232.1"/>
</dbReference>
<dbReference type="InterPro" id="IPR016187">
    <property type="entry name" value="CTDL_fold"/>
</dbReference>
<dbReference type="GeneTree" id="ENSGT00940000163321"/>
<dbReference type="GO" id="GO:0005886">
    <property type="term" value="C:plasma membrane"/>
    <property type="evidence" value="ECO:0007669"/>
    <property type="project" value="UniProtKB-SubCell"/>
</dbReference>
<dbReference type="Bgee" id="ENSMNEG00000029232">
    <property type="expression patterns" value="Expressed in spleen and 11 other cell types or tissues"/>
</dbReference>
<dbReference type="CDD" id="cd03593">
    <property type="entry name" value="CLECT_NK_receptors_like"/>
    <property type="match status" value="1"/>
</dbReference>
<gene>
    <name evidence="8" type="primary">CLEC2B</name>
</gene>